<comment type="caution">
    <text evidence="1">The sequence shown here is derived from an EMBL/GenBank/DDBJ whole genome shotgun (WGS) entry which is preliminary data.</text>
</comment>
<accession>A0A7C8KR84</accession>
<evidence type="ECO:0000313" key="2">
    <source>
        <dbReference type="Proteomes" id="UP000479691"/>
    </source>
</evidence>
<dbReference type="EMBL" id="JAABOE010000081">
    <property type="protein sequence ID" value="KAF3169219.1"/>
    <property type="molecule type" value="Genomic_DNA"/>
</dbReference>
<protein>
    <submittedName>
        <fullName evidence="1">Uncharacterized protein</fullName>
    </submittedName>
</protein>
<proteinExistence type="predicted"/>
<dbReference type="AlphaFoldDB" id="A0A7C8KR84"/>
<gene>
    <name evidence="1" type="ORF">TWF788_010696</name>
</gene>
<reference evidence="1 2" key="1">
    <citation type="submission" date="2019-06" db="EMBL/GenBank/DDBJ databases">
        <authorList>
            <person name="Palmer J.M."/>
        </authorList>
    </citation>
    <scope>NUCLEOTIDE SEQUENCE [LARGE SCALE GENOMIC DNA]</scope>
    <source>
        <strain evidence="1 2">TWF788</strain>
    </source>
</reference>
<organism evidence="1 2">
    <name type="scientific">Orbilia oligospora</name>
    <name type="common">Nematode-trapping fungus</name>
    <name type="synonym">Arthrobotrys oligospora</name>
    <dbReference type="NCBI Taxonomy" id="2813651"/>
    <lineage>
        <taxon>Eukaryota</taxon>
        <taxon>Fungi</taxon>
        <taxon>Dikarya</taxon>
        <taxon>Ascomycota</taxon>
        <taxon>Pezizomycotina</taxon>
        <taxon>Orbiliomycetes</taxon>
        <taxon>Orbiliales</taxon>
        <taxon>Orbiliaceae</taxon>
        <taxon>Orbilia</taxon>
    </lineage>
</organism>
<dbReference type="Proteomes" id="UP000479691">
    <property type="component" value="Unassembled WGS sequence"/>
</dbReference>
<name>A0A7C8KR84_ORBOL</name>
<sequence length="262" mass="30232">MVGEYLEQSVDVQDASTQTDPATLATLDLPQITDLNYFKQVVDKTNSDCIAFRIEMEQSNPTRLTGTRVIHGMNNLSQSIELACQELELDECFAFNHFPNVHIAMRAMAKFKPYFLDPEEHRKTEHLCQLANQNFYWGLNIELKCHEVLRRAAVFKIHNSNMILTRGNYEEYLSHLLVLREKTNDCVNDVAARTLFMLDERRAAVRMLLACRKFMALQRERPCYPRLCQCRGHDWGQAHWERLGLPVINVSPSGTAKGFIPI</sequence>
<evidence type="ECO:0000313" key="1">
    <source>
        <dbReference type="EMBL" id="KAF3169219.1"/>
    </source>
</evidence>